<reference evidence="3" key="1">
    <citation type="submission" date="2016-10" db="EMBL/GenBank/DDBJ databases">
        <authorList>
            <person name="Varghese N."/>
        </authorList>
    </citation>
    <scope>NUCLEOTIDE SEQUENCE [LARGE SCALE GENOMIC DNA]</scope>
    <source>
        <strain evidence="3">DSM 45096 / BCRC 16803 / CGMCC 4.1857 / CIP 109030 / JCM 12277 / KCTC 19219 / NBRC 100920 / 33214</strain>
    </source>
</reference>
<keyword evidence="1" id="KW-0812">Transmembrane</keyword>
<dbReference type="EMBL" id="FOAZ01000068">
    <property type="protein sequence ID" value="SEM82904.1"/>
    <property type="molecule type" value="Genomic_DNA"/>
</dbReference>
<keyword evidence="1" id="KW-1133">Transmembrane helix</keyword>
<dbReference type="AlphaFoldDB" id="A0A1H8BL85"/>
<dbReference type="STRING" id="235985.SAMN05414137_1684"/>
<proteinExistence type="predicted"/>
<protein>
    <submittedName>
        <fullName evidence="2">Uncharacterized protein</fullName>
    </submittedName>
</protein>
<sequence>MNTLAAASMASTILGDLGTAGAAALVTAAIFLGTRKKARKAHKWPAAVALGGLAALLYTTANWTAPGDLVHQINASGQKLGIGLGAIAGILALWLWHGTHTPRRAAILGFWLLATAAGAGGFWTHGFGLLSSVTDSTLH</sequence>
<feature type="transmembrane region" description="Helical" evidence="1">
    <location>
        <begin position="77"/>
        <end position="96"/>
    </location>
</feature>
<keyword evidence="1" id="KW-0472">Membrane</keyword>
<name>A0A1H8BL85_STRJI</name>
<feature type="transmembrane region" description="Helical" evidence="1">
    <location>
        <begin position="44"/>
        <end position="65"/>
    </location>
</feature>
<dbReference type="RefSeq" id="WP_042461330.1">
    <property type="nucleotide sequence ID" value="NZ_BBPN01000084.1"/>
</dbReference>
<evidence type="ECO:0000313" key="3">
    <source>
        <dbReference type="Proteomes" id="UP000183015"/>
    </source>
</evidence>
<gene>
    <name evidence="2" type="ORF">SAMN05414137_1684</name>
</gene>
<dbReference type="Proteomes" id="UP000183015">
    <property type="component" value="Unassembled WGS sequence"/>
</dbReference>
<keyword evidence="3" id="KW-1185">Reference proteome</keyword>
<feature type="transmembrane region" description="Helical" evidence="1">
    <location>
        <begin position="6"/>
        <end position="32"/>
    </location>
</feature>
<organism evidence="2 3">
    <name type="scientific">Streptacidiphilus jiangxiensis</name>
    <dbReference type="NCBI Taxonomy" id="235985"/>
    <lineage>
        <taxon>Bacteria</taxon>
        <taxon>Bacillati</taxon>
        <taxon>Actinomycetota</taxon>
        <taxon>Actinomycetes</taxon>
        <taxon>Kitasatosporales</taxon>
        <taxon>Streptomycetaceae</taxon>
        <taxon>Streptacidiphilus</taxon>
    </lineage>
</organism>
<accession>A0A1H8BL85</accession>
<evidence type="ECO:0000313" key="2">
    <source>
        <dbReference type="EMBL" id="SEM82904.1"/>
    </source>
</evidence>
<feature type="transmembrane region" description="Helical" evidence="1">
    <location>
        <begin position="108"/>
        <end position="130"/>
    </location>
</feature>
<evidence type="ECO:0000256" key="1">
    <source>
        <dbReference type="SAM" id="Phobius"/>
    </source>
</evidence>